<dbReference type="Pfam" id="PF00535">
    <property type="entry name" value="Glycos_transf_2"/>
    <property type="match status" value="1"/>
</dbReference>
<keyword evidence="2" id="KW-0328">Glycosyltransferase</keyword>
<dbReference type="InterPro" id="IPR050834">
    <property type="entry name" value="Glycosyltransf_2"/>
</dbReference>
<dbReference type="PANTHER" id="PTHR43685">
    <property type="entry name" value="GLYCOSYLTRANSFERASE"/>
    <property type="match status" value="1"/>
</dbReference>
<gene>
    <name evidence="5" type="ORF">BJ979_002779</name>
</gene>
<evidence type="ECO:0000256" key="2">
    <source>
        <dbReference type="ARBA" id="ARBA00022676"/>
    </source>
</evidence>
<comment type="similarity">
    <text evidence="1">Belongs to the glycosyltransferase 2 family.</text>
</comment>
<sequence length="310" mass="33747">MPRLSVLLPVRDGARTVGAAVRSTLRAMPRDSELLVLDDASADGTASIVDGIADARIRLVRAETSFGVARGLNHLLELADSDYVARMDADDLVLPGRFARQLRALRRHRAELLFSTVVEFSERPRRVRPPAPLTITPEAFGLHLLLTNPVSHPTLLATRAVLDDLGGYAAVPAEDYELWLRAAAAGRRLARDAAPVLAYRMHPSQITASTDWRRSSWRDAATAAAFAAVAQRELGRPARRLTALAIDPAVDDAAFDAEVGGFSTDIVRAATRLDRMRSAWLRRLLAQRVRAARAARRSARAEAGRGGTDD</sequence>
<dbReference type="InterPro" id="IPR029044">
    <property type="entry name" value="Nucleotide-diphossugar_trans"/>
</dbReference>
<dbReference type="InterPro" id="IPR001173">
    <property type="entry name" value="Glyco_trans_2-like"/>
</dbReference>
<reference evidence="5 6" key="1">
    <citation type="submission" date="2020-07" db="EMBL/GenBank/DDBJ databases">
        <title>Sequencing the genomes of 1000 actinobacteria strains.</title>
        <authorList>
            <person name="Klenk H.-P."/>
        </authorList>
    </citation>
    <scope>NUCLEOTIDE SEQUENCE [LARGE SCALE GENOMIC DNA]</scope>
    <source>
        <strain evidence="5 6">DSM 23141</strain>
    </source>
</reference>
<dbReference type="PANTHER" id="PTHR43685:SF5">
    <property type="entry name" value="GLYCOSYLTRANSFERASE EPSE-RELATED"/>
    <property type="match status" value="1"/>
</dbReference>
<dbReference type="RefSeq" id="WP_179568791.1">
    <property type="nucleotide sequence ID" value="NZ_JACBZY010000001.1"/>
</dbReference>
<proteinExistence type="inferred from homology"/>
<keyword evidence="6" id="KW-1185">Reference proteome</keyword>
<evidence type="ECO:0000313" key="6">
    <source>
        <dbReference type="Proteomes" id="UP000553888"/>
    </source>
</evidence>
<keyword evidence="3 5" id="KW-0808">Transferase</keyword>
<dbReference type="Proteomes" id="UP000553888">
    <property type="component" value="Unassembled WGS sequence"/>
</dbReference>
<feature type="domain" description="Glycosyltransferase 2-like" evidence="4">
    <location>
        <begin position="5"/>
        <end position="130"/>
    </location>
</feature>
<accession>A0A852YC89</accession>
<dbReference type="EMBL" id="JACBZY010000001">
    <property type="protein sequence ID" value="NYH00154.1"/>
    <property type="molecule type" value="Genomic_DNA"/>
</dbReference>
<comment type="caution">
    <text evidence="5">The sequence shown here is derived from an EMBL/GenBank/DDBJ whole genome shotgun (WGS) entry which is preliminary data.</text>
</comment>
<name>A0A852YC89_9MICO</name>
<organism evidence="5 6">
    <name type="scientific">Schumannella luteola</name>
    <dbReference type="NCBI Taxonomy" id="472059"/>
    <lineage>
        <taxon>Bacteria</taxon>
        <taxon>Bacillati</taxon>
        <taxon>Actinomycetota</taxon>
        <taxon>Actinomycetes</taxon>
        <taxon>Micrococcales</taxon>
        <taxon>Microbacteriaceae</taxon>
        <taxon>Schumannella</taxon>
    </lineage>
</organism>
<protein>
    <submittedName>
        <fullName evidence="5">Glycosyltransferase involved in cell wall biosynthesis</fullName>
    </submittedName>
</protein>
<evidence type="ECO:0000259" key="4">
    <source>
        <dbReference type="Pfam" id="PF00535"/>
    </source>
</evidence>
<dbReference type="AlphaFoldDB" id="A0A852YC89"/>
<dbReference type="Gene3D" id="3.90.550.10">
    <property type="entry name" value="Spore Coat Polysaccharide Biosynthesis Protein SpsA, Chain A"/>
    <property type="match status" value="1"/>
</dbReference>
<evidence type="ECO:0000256" key="1">
    <source>
        <dbReference type="ARBA" id="ARBA00006739"/>
    </source>
</evidence>
<evidence type="ECO:0000256" key="3">
    <source>
        <dbReference type="ARBA" id="ARBA00022679"/>
    </source>
</evidence>
<evidence type="ECO:0000313" key="5">
    <source>
        <dbReference type="EMBL" id="NYH00154.1"/>
    </source>
</evidence>
<dbReference type="CDD" id="cd00761">
    <property type="entry name" value="Glyco_tranf_GTA_type"/>
    <property type="match status" value="1"/>
</dbReference>
<dbReference type="GO" id="GO:0016757">
    <property type="term" value="F:glycosyltransferase activity"/>
    <property type="evidence" value="ECO:0007669"/>
    <property type="project" value="UniProtKB-KW"/>
</dbReference>
<dbReference type="SUPFAM" id="SSF53448">
    <property type="entry name" value="Nucleotide-diphospho-sugar transferases"/>
    <property type="match status" value="1"/>
</dbReference>